<keyword evidence="4" id="KW-0732">Signal</keyword>
<dbReference type="PANTHER" id="PTHR30600:SF10">
    <property type="entry name" value="BLL6722 PROTEIN"/>
    <property type="match status" value="1"/>
</dbReference>
<evidence type="ECO:0000259" key="9">
    <source>
        <dbReference type="PROSITE" id="PS51007"/>
    </source>
</evidence>
<dbReference type="InterPro" id="IPR009056">
    <property type="entry name" value="Cyt_c-like_dom"/>
</dbReference>
<proteinExistence type="predicted"/>
<dbReference type="Gene3D" id="1.10.760.10">
    <property type="entry name" value="Cytochrome c-like domain"/>
    <property type="match status" value="2"/>
</dbReference>
<dbReference type="PROSITE" id="PS51007">
    <property type="entry name" value="CYTC"/>
    <property type="match status" value="1"/>
</dbReference>
<comment type="subcellular location">
    <subcellularLocation>
        <location evidence="1">Cell envelope</location>
    </subcellularLocation>
</comment>
<dbReference type="InterPro" id="IPR004852">
    <property type="entry name" value="Di-haem_cyt_c_peroxidsae"/>
</dbReference>
<keyword evidence="3 7" id="KW-0479">Metal-binding</keyword>
<gene>
    <name evidence="10" type="ORF">DI563_05945</name>
</gene>
<keyword evidence="2 7" id="KW-0349">Heme</keyword>
<evidence type="ECO:0000256" key="8">
    <source>
        <dbReference type="SAM" id="MobiDB-lite"/>
    </source>
</evidence>
<evidence type="ECO:0000313" key="11">
    <source>
        <dbReference type="Proteomes" id="UP000249135"/>
    </source>
</evidence>
<dbReference type="PANTHER" id="PTHR30600">
    <property type="entry name" value="CYTOCHROME C PEROXIDASE-RELATED"/>
    <property type="match status" value="1"/>
</dbReference>
<reference evidence="10 11" key="1">
    <citation type="submission" date="2017-08" db="EMBL/GenBank/DDBJ databases">
        <title>Infants hospitalized years apart are colonized by the same room-sourced microbial strains.</title>
        <authorList>
            <person name="Brooks B."/>
            <person name="Olm M.R."/>
            <person name="Firek B.A."/>
            <person name="Baker R."/>
            <person name="Thomas B.C."/>
            <person name="Morowitz M.J."/>
            <person name="Banfield J.F."/>
        </authorList>
    </citation>
    <scope>NUCLEOTIDE SEQUENCE [LARGE SCALE GENOMIC DNA]</scope>
    <source>
        <strain evidence="10">S2_005_003_R2_41</strain>
    </source>
</reference>
<dbReference type="GO" id="GO:0004130">
    <property type="term" value="F:cytochrome-c peroxidase activity"/>
    <property type="evidence" value="ECO:0007669"/>
    <property type="project" value="TreeGrafter"/>
</dbReference>
<keyword evidence="6 7" id="KW-0408">Iron</keyword>
<dbReference type="InterPro" id="IPR036909">
    <property type="entry name" value="Cyt_c-like_dom_sf"/>
</dbReference>
<evidence type="ECO:0000313" key="10">
    <source>
        <dbReference type="EMBL" id="PZQ76797.1"/>
    </source>
</evidence>
<dbReference type="GO" id="GO:0020037">
    <property type="term" value="F:heme binding"/>
    <property type="evidence" value="ECO:0007669"/>
    <property type="project" value="InterPro"/>
</dbReference>
<evidence type="ECO:0000256" key="1">
    <source>
        <dbReference type="ARBA" id="ARBA00004196"/>
    </source>
</evidence>
<feature type="domain" description="Cytochrome c" evidence="9">
    <location>
        <begin position="133"/>
        <end position="309"/>
    </location>
</feature>
<dbReference type="GO" id="GO:0030313">
    <property type="term" value="C:cell envelope"/>
    <property type="evidence" value="ECO:0007669"/>
    <property type="project" value="UniProtKB-SubCell"/>
</dbReference>
<accession>A0A2W5S226</accession>
<sequence>PRATPSLRYLETLAPFSEHHHDNDGDDSIDAGPTGGHMWDGRAGSAHAQAGMPLLSPDEMANASVEDVAHKLAASGYAAQMREAFGAGVFDSAQAAFAAAGLALETFQQSPADFYPFSSKYDAVLRGQAKLSAAEARGLAAFNDERRGNCAACHISSVTADGAFPLFTDFGHVALGVPRNRELPPNADPAHHDLGLCGPLRTDLAAHPEYCGLFRTPTLRNVALRGAFFHNGRFHSLEEVVRFYAQRDTRPQRWYPRDAKGRAQKFDDLPAAYHANVNVEAPFGGEPGGKPSLSDTEVRDIVAFLKTLTDADLQRPASLGSGVVTR</sequence>
<keyword evidence="5" id="KW-0560">Oxidoreductase</keyword>
<dbReference type="SUPFAM" id="SSF46626">
    <property type="entry name" value="Cytochrome c"/>
    <property type="match status" value="2"/>
</dbReference>
<evidence type="ECO:0000256" key="4">
    <source>
        <dbReference type="ARBA" id="ARBA00022729"/>
    </source>
</evidence>
<organism evidence="10 11">
    <name type="scientific">Variovorax paradoxus</name>
    <dbReference type="NCBI Taxonomy" id="34073"/>
    <lineage>
        <taxon>Bacteria</taxon>
        <taxon>Pseudomonadati</taxon>
        <taxon>Pseudomonadota</taxon>
        <taxon>Betaproteobacteria</taxon>
        <taxon>Burkholderiales</taxon>
        <taxon>Comamonadaceae</taxon>
        <taxon>Variovorax</taxon>
    </lineage>
</organism>
<comment type="caution">
    <text evidence="10">The sequence shown here is derived from an EMBL/GenBank/DDBJ whole genome shotgun (WGS) entry which is preliminary data.</text>
</comment>
<dbReference type="EMBL" id="QFPP01000040">
    <property type="protein sequence ID" value="PZQ76797.1"/>
    <property type="molecule type" value="Genomic_DNA"/>
</dbReference>
<feature type="non-terminal residue" evidence="10">
    <location>
        <position position="1"/>
    </location>
</feature>
<keyword evidence="10" id="KW-0575">Peroxidase</keyword>
<protein>
    <submittedName>
        <fullName evidence="10">Cytochrome-c peroxidase</fullName>
    </submittedName>
</protein>
<evidence type="ECO:0000256" key="6">
    <source>
        <dbReference type="ARBA" id="ARBA00023004"/>
    </source>
</evidence>
<dbReference type="Proteomes" id="UP000249135">
    <property type="component" value="Unassembled WGS sequence"/>
</dbReference>
<dbReference type="Pfam" id="PF03150">
    <property type="entry name" value="CCP_MauG"/>
    <property type="match status" value="1"/>
</dbReference>
<dbReference type="GO" id="GO:0009055">
    <property type="term" value="F:electron transfer activity"/>
    <property type="evidence" value="ECO:0007669"/>
    <property type="project" value="InterPro"/>
</dbReference>
<dbReference type="AlphaFoldDB" id="A0A2W5S226"/>
<evidence type="ECO:0000256" key="2">
    <source>
        <dbReference type="ARBA" id="ARBA00022617"/>
    </source>
</evidence>
<evidence type="ECO:0000256" key="3">
    <source>
        <dbReference type="ARBA" id="ARBA00022723"/>
    </source>
</evidence>
<dbReference type="InterPro" id="IPR051395">
    <property type="entry name" value="Cytochrome_c_Peroxidase/MauG"/>
</dbReference>
<feature type="region of interest" description="Disordered" evidence="8">
    <location>
        <begin position="14"/>
        <end position="43"/>
    </location>
</feature>
<evidence type="ECO:0000256" key="7">
    <source>
        <dbReference type="PROSITE-ProRule" id="PRU00433"/>
    </source>
</evidence>
<evidence type="ECO:0000256" key="5">
    <source>
        <dbReference type="ARBA" id="ARBA00023002"/>
    </source>
</evidence>
<name>A0A2W5S226_VARPD</name>
<dbReference type="GO" id="GO:0046872">
    <property type="term" value="F:metal ion binding"/>
    <property type="evidence" value="ECO:0007669"/>
    <property type="project" value="UniProtKB-KW"/>
</dbReference>